<comment type="caution">
    <text evidence="1">The sequence shown here is derived from an EMBL/GenBank/DDBJ whole genome shotgun (WGS) entry which is preliminary data.</text>
</comment>
<gene>
    <name evidence="1" type="ORF">AVEN_41468_1</name>
</gene>
<accession>A0A4Y2F4E7</accession>
<name>A0A4Y2F4E7_ARAVE</name>
<proteinExistence type="predicted"/>
<dbReference type="AlphaFoldDB" id="A0A4Y2F4E7"/>
<sequence>MFLRFTHCILSVLEHRLVDTMPVNIQFNTQYIRNTGSYLGTDLLHFELRSDDEDVTPELPSPNSRHKTGGSLPLLYDLACNRPLHTRCDLLWNRGFEPATLGPLVETLPLAIPRPCRTGDFYLFQNENLEHGRRKTIVKSKTMENHSIALWTIWISNQTKFCRPLEPILAGILVRVVAVQNDLTRLGPVRGYLIKTWVGKWGIEEHVEGRAPCELLNE</sequence>
<dbReference type="EMBL" id="BGPR01000772">
    <property type="protein sequence ID" value="GBM34924.1"/>
    <property type="molecule type" value="Genomic_DNA"/>
</dbReference>
<protein>
    <submittedName>
        <fullName evidence="1">Uncharacterized protein</fullName>
    </submittedName>
</protein>
<reference evidence="1 2" key="1">
    <citation type="journal article" date="2019" name="Sci. Rep.">
        <title>Orb-weaving spider Araneus ventricosus genome elucidates the spidroin gene catalogue.</title>
        <authorList>
            <person name="Kono N."/>
            <person name="Nakamura H."/>
            <person name="Ohtoshi R."/>
            <person name="Moran D.A.P."/>
            <person name="Shinohara A."/>
            <person name="Yoshida Y."/>
            <person name="Fujiwara M."/>
            <person name="Mori M."/>
            <person name="Tomita M."/>
            <person name="Arakawa K."/>
        </authorList>
    </citation>
    <scope>NUCLEOTIDE SEQUENCE [LARGE SCALE GENOMIC DNA]</scope>
</reference>
<evidence type="ECO:0000313" key="2">
    <source>
        <dbReference type="Proteomes" id="UP000499080"/>
    </source>
</evidence>
<keyword evidence="2" id="KW-1185">Reference proteome</keyword>
<organism evidence="1 2">
    <name type="scientific">Araneus ventricosus</name>
    <name type="common">Orbweaver spider</name>
    <name type="synonym">Epeira ventricosa</name>
    <dbReference type="NCBI Taxonomy" id="182803"/>
    <lineage>
        <taxon>Eukaryota</taxon>
        <taxon>Metazoa</taxon>
        <taxon>Ecdysozoa</taxon>
        <taxon>Arthropoda</taxon>
        <taxon>Chelicerata</taxon>
        <taxon>Arachnida</taxon>
        <taxon>Araneae</taxon>
        <taxon>Araneomorphae</taxon>
        <taxon>Entelegynae</taxon>
        <taxon>Araneoidea</taxon>
        <taxon>Araneidae</taxon>
        <taxon>Araneus</taxon>
    </lineage>
</organism>
<evidence type="ECO:0000313" key="1">
    <source>
        <dbReference type="EMBL" id="GBM34924.1"/>
    </source>
</evidence>
<dbReference type="Proteomes" id="UP000499080">
    <property type="component" value="Unassembled WGS sequence"/>
</dbReference>